<evidence type="ECO:0000256" key="1">
    <source>
        <dbReference type="SAM" id="Phobius"/>
    </source>
</evidence>
<dbReference type="EMBL" id="JAZEWV010000001">
    <property type="protein sequence ID" value="MEE4540412.1"/>
    <property type="molecule type" value="Genomic_DNA"/>
</dbReference>
<evidence type="ECO:0000313" key="2">
    <source>
        <dbReference type="EMBL" id="MEE4540412.1"/>
    </source>
</evidence>
<sequence>MPHTITWRDRLRIERLVWALDQQLYDLPRRSRVARRREVRANTLTAARDIGTVEALRRLGSSSELAEEYLAAELGDGPRHSWIAAACFAVTVPLVLTFVLGEAASAYRQAIVAADPHATGTYTWTGFSYLQSAVSYTYDQGHGSESGGAWTPVTYALLVAGTIACGRLWRLLPWWKARRLKAAATP</sequence>
<dbReference type="RefSeq" id="WP_330792102.1">
    <property type="nucleotide sequence ID" value="NZ_JAZEWV010000001.1"/>
</dbReference>
<gene>
    <name evidence="2" type="ORF">V2S66_00325</name>
</gene>
<feature type="transmembrane region" description="Helical" evidence="1">
    <location>
        <begin position="153"/>
        <end position="172"/>
    </location>
</feature>
<keyword evidence="1" id="KW-1133">Transmembrane helix</keyword>
<reference evidence="2 3" key="1">
    <citation type="submission" date="2023-12" db="EMBL/GenBank/DDBJ databases">
        <title>Streptomyces sp. V4-01.</title>
        <authorList>
            <person name="Somphong A."/>
            <person name="Phongsopitanun W."/>
        </authorList>
    </citation>
    <scope>NUCLEOTIDE SEQUENCE [LARGE SCALE GENOMIC DNA]</scope>
    <source>
        <strain evidence="2 3">V4-01</strain>
    </source>
</reference>
<keyword evidence="1" id="KW-0472">Membrane</keyword>
<keyword evidence="3" id="KW-1185">Reference proteome</keyword>
<organism evidence="2 3">
    <name type="scientific">Actinacidiphila polyblastidii</name>
    <dbReference type="NCBI Taxonomy" id="3110430"/>
    <lineage>
        <taxon>Bacteria</taxon>
        <taxon>Bacillati</taxon>
        <taxon>Actinomycetota</taxon>
        <taxon>Actinomycetes</taxon>
        <taxon>Kitasatosporales</taxon>
        <taxon>Streptomycetaceae</taxon>
        <taxon>Actinacidiphila</taxon>
    </lineage>
</organism>
<name>A0ABU7P5M4_9ACTN</name>
<feature type="transmembrane region" description="Helical" evidence="1">
    <location>
        <begin position="82"/>
        <end position="100"/>
    </location>
</feature>
<dbReference type="Proteomes" id="UP001344658">
    <property type="component" value="Unassembled WGS sequence"/>
</dbReference>
<accession>A0ABU7P5M4</accession>
<comment type="caution">
    <text evidence="2">The sequence shown here is derived from an EMBL/GenBank/DDBJ whole genome shotgun (WGS) entry which is preliminary data.</text>
</comment>
<protein>
    <submittedName>
        <fullName evidence="2">Uncharacterized protein</fullName>
    </submittedName>
</protein>
<keyword evidence="1" id="KW-0812">Transmembrane</keyword>
<proteinExistence type="predicted"/>
<evidence type="ECO:0000313" key="3">
    <source>
        <dbReference type="Proteomes" id="UP001344658"/>
    </source>
</evidence>